<accession>A0ABQ7W8J4</accession>
<feature type="coiled-coil region" evidence="1">
    <location>
        <begin position="183"/>
        <end position="245"/>
    </location>
</feature>
<evidence type="ECO:0000256" key="1">
    <source>
        <dbReference type="SAM" id="Coils"/>
    </source>
</evidence>
<sequence length="385" mass="43382">MSSNEKTLSHSATKSSTDPLKALMAQRNWFSRNNMLQENDMDNMSHGTICVLSSQPSPPNEERGEKEIVQPQHRIGKAPMDKPMEEVSRRTLQSKGQNRGPIVKLPPSCGAAVTNIQSMMMRVVENRKCRVSHSATKKRRVPEMINSCFLQHLDRRGTIPDPEVEAALVESTTFLKPSDPAPCSQLQSKNAGLQAEANELRSKNERLEIDNEILKVTTSSLNQKLQEIQREKEEKEVELYVLTKANKNLLGEVSLRKDRYAILHSTHYTLQEKVAKLESDLALVHELRHKDATDRARVEAKLNALQVRRNTDKYEAEMDRNWVALKTRVNTLHEIQDGLDLSLAITEADAAVNSAREAMEQALSRNEEDGSESDDSEGEDEPPLS</sequence>
<keyword evidence="1" id="KW-0175">Coiled coil</keyword>
<gene>
    <name evidence="3" type="ORF">KY290_008420</name>
</gene>
<evidence type="ECO:0000313" key="4">
    <source>
        <dbReference type="Proteomes" id="UP000826656"/>
    </source>
</evidence>
<evidence type="ECO:0000256" key="2">
    <source>
        <dbReference type="SAM" id="MobiDB-lite"/>
    </source>
</evidence>
<comment type="caution">
    <text evidence="3">The sequence shown here is derived from an EMBL/GenBank/DDBJ whole genome shotgun (WGS) entry which is preliminary data.</text>
</comment>
<proteinExistence type="predicted"/>
<dbReference type="EMBL" id="JAIVGD010000003">
    <property type="protein sequence ID" value="KAH0777009.1"/>
    <property type="molecule type" value="Genomic_DNA"/>
</dbReference>
<dbReference type="Proteomes" id="UP000826656">
    <property type="component" value="Unassembled WGS sequence"/>
</dbReference>
<feature type="region of interest" description="Disordered" evidence="2">
    <location>
        <begin position="54"/>
        <end position="104"/>
    </location>
</feature>
<reference evidence="3 4" key="1">
    <citation type="journal article" date="2021" name="bioRxiv">
        <title>Chromosome-scale and haplotype-resolved genome assembly of a tetraploid potato cultivar.</title>
        <authorList>
            <person name="Sun H."/>
            <person name="Jiao W.-B."/>
            <person name="Krause K."/>
            <person name="Campoy J.A."/>
            <person name="Goel M."/>
            <person name="Folz-Donahue K."/>
            <person name="Kukat C."/>
            <person name="Huettel B."/>
            <person name="Schneeberger K."/>
        </authorList>
    </citation>
    <scope>NUCLEOTIDE SEQUENCE [LARGE SCALE GENOMIC DNA]</scope>
    <source>
        <strain evidence="3">SolTubOtavaFocal</strain>
        <tissue evidence="3">Leaves</tissue>
    </source>
</reference>
<keyword evidence="4" id="KW-1185">Reference proteome</keyword>
<name>A0ABQ7W8J4_SOLTU</name>
<protein>
    <submittedName>
        <fullName evidence="3">Uncharacterized protein</fullName>
    </submittedName>
</protein>
<organism evidence="3 4">
    <name type="scientific">Solanum tuberosum</name>
    <name type="common">Potato</name>
    <dbReference type="NCBI Taxonomy" id="4113"/>
    <lineage>
        <taxon>Eukaryota</taxon>
        <taxon>Viridiplantae</taxon>
        <taxon>Streptophyta</taxon>
        <taxon>Embryophyta</taxon>
        <taxon>Tracheophyta</taxon>
        <taxon>Spermatophyta</taxon>
        <taxon>Magnoliopsida</taxon>
        <taxon>eudicotyledons</taxon>
        <taxon>Gunneridae</taxon>
        <taxon>Pentapetalae</taxon>
        <taxon>asterids</taxon>
        <taxon>lamiids</taxon>
        <taxon>Solanales</taxon>
        <taxon>Solanaceae</taxon>
        <taxon>Solanoideae</taxon>
        <taxon>Solaneae</taxon>
        <taxon>Solanum</taxon>
    </lineage>
</organism>
<feature type="compositionally biased region" description="Polar residues" evidence="2">
    <location>
        <begin position="1"/>
        <end position="18"/>
    </location>
</feature>
<feature type="region of interest" description="Disordered" evidence="2">
    <location>
        <begin position="1"/>
        <end position="20"/>
    </location>
</feature>
<feature type="compositionally biased region" description="Basic and acidic residues" evidence="2">
    <location>
        <begin position="79"/>
        <end position="89"/>
    </location>
</feature>
<feature type="region of interest" description="Disordered" evidence="2">
    <location>
        <begin position="356"/>
        <end position="385"/>
    </location>
</feature>
<evidence type="ECO:0000313" key="3">
    <source>
        <dbReference type="EMBL" id="KAH0777009.1"/>
    </source>
</evidence>
<feature type="compositionally biased region" description="Acidic residues" evidence="2">
    <location>
        <begin position="369"/>
        <end position="385"/>
    </location>
</feature>